<evidence type="ECO:0000256" key="5">
    <source>
        <dbReference type="RuleBase" id="RU363032"/>
    </source>
</evidence>
<keyword evidence="4 5" id="KW-0472">Membrane</keyword>
<dbReference type="STRING" id="1001994.MY1_0768"/>
<feature type="transmembrane region" description="Helical" evidence="5">
    <location>
        <begin position="314"/>
        <end position="333"/>
    </location>
</feature>
<comment type="subcellular location">
    <subcellularLocation>
        <location evidence="5">Cell membrane</location>
        <topology evidence="5">Multi-pass membrane protein</topology>
    </subcellularLocation>
    <subcellularLocation>
        <location evidence="1">Membrane</location>
        <topology evidence="1">Multi-pass membrane protein</topology>
    </subcellularLocation>
</comment>
<evidence type="ECO:0000313" key="8">
    <source>
        <dbReference type="Proteomes" id="UP000004440"/>
    </source>
</evidence>
<feature type="domain" description="ABC transmembrane type-1" evidence="6">
    <location>
        <begin position="251"/>
        <end position="442"/>
    </location>
</feature>
<evidence type="ECO:0000259" key="6">
    <source>
        <dbReference type="PROSITE" id="PS50928"/>
    </source>
</evidence>
<dbReference type="PANTHER" id="PTHR43839:SF1">
    <property type="entry name" value="OPPC IN A BINDING PROTEIN-DEPENDENT TRANSPORT SYSTEM"/>
    <property type="match status" value="1"/>
</dbReference>
<dbReference type="InterPro" id="IPR000515">
    <property type="entry name" value="MetI-like"/>
</dbReference>
<feature type="transmembrane region" description="Helical" evidence="5">
    <location>
        <begin position="20"/>
        <end position="42"/>
    </location>
</feature>
<evidence type="ECO:0000256" key="1">
    <source>
        <dbReference type="ARBA" id="ARBA00004141"/>
    </source>
</evidence>
<dbReference type="PROSITE" id="PS50928">
    <property type="entry name" value="ABC_TM1"/>
    <property type="match status" value="1"/>
</dbReference>
<comment type="similarity">
    <text evidence="5">Belongs to the binding-protein-dependent transport system permease family.</text>
</comment>
<dbReference type="CDD" id="cd06261">
    <property type="entry name" value="TM_PBP2"/>
    <property type="match status" value="1"/>
</dbReference>
<sequence>MSSITPTEIKEEFFKNKIGITGIVILLILILTSIIAVITIPVETFKEWNNPGSWISYPKVAIPVWVNLFLSEKIPEHKILESPKINYDTAENISVTYHQFGINFDYDDFPNDFIYEFSAKYSGSTLLQMDVIRPDGIHLKLLSTSLPNLDSNSIHSERVFSTDDSIKKNLILQSDKFLFSLNNLSAEDIVFSKAEKQEILKGNYIFLIKMYGNNSENKIQESKLIIGGKAFGIMGTDELRRDLAVGLLWGTPLALFIGLVVSIASVVMGLLYGVYAGYRGKKTDEVMMRFNDVIYALPALPFLIILSVTISNSIFVLVGFLMVFGWVGIAKVARSMSLQIKTRGYVEAAIMMGQKDSKIVLRHILPQLLPYAFASIAISVPAAITTEAGLSFLGLGDPSFPTWGQILHDANVYGAASRGLWWWILPPGVMIAITGLAFVFIGNALDSIVNPKLKR</sequence>
<evidence type="ECO:0000313" key="7">
    <source>
        <dbReference type="EMBL" id="EGP93530.1"/>
    </source>
</evidence>
<organism evidence="7 8">
    <name type="scientific">Nitrosarchaeum koreense MY1</name>
    <dbReference type="NCBI Taxonomy" id="1001994"/>
    <lineage>
        <taxon>Archaea</taxon>
        <taxon>Nitrososphaerota</taxon>
        <taxon>Nitrososphaeria</taxon>
        <taxon>Nitrosopumilales</taxon>
        <taxon>Nitrosopumilaceae</taxon>
        <taxon>Nitrosarchaeum</taxon>
    </lineage>
</organism>
<dbReference type="AlphaFoldDB" id="F9CW78"/>
<feature type="transmembrane region" description="Helical" evidence="5">
    <location>
        <begin position="368"/>
        <end position="393"/>
    </location>
</feature>
<protein>
    <submittedName>
        <fullName evidence="7">Binding-protein-dependent transport systems inner membrane component</fullName>
    </submittedName>
</protein>
<dbReference type="Pfam" id="PF00528">
    <property type="entry name" value="BPD_transp_1"/>
    <property type="match status" value="1"/>
</dbReference>
<evidence type="ECO:0000256" key="4">
    <source>
        <dbReference type="ARBA" id="ARBA00023136"/>
    </source>
</evidence>
<dbReference type="PANTHER" id="PTHR43839">
    <property type="entry name" value="OPPC IN A BINDING PROTEIN-DEPENDENT TRANSPORT SYSTEM"/>
    <property type="match status" value="1"/>
</dbReference>
<reference evidence="7 8" key="1">
    <citation type="journal article" date="2011" name="J. Bacteriol.">
        <title>Genome Sequence of an Ammonia-Oxidizing Soil Archaeon, "Candidatus Nitrosoarchaeum koreensis" MY1.</title>
        <authorList>
            <person name="Kim B.K."/>
            <person name="Jung M.Y."/>
            <person name="Yu D.S."/>
            <person name="Park S.J."/>
            <person name="Oh T.K."/>
            <person name="Rhee S.K."/>
            <person name="Kim J.F."/>
        </authorList>
    </citation>
    <scope>NUCLEOTIDE SEQUENCE [LARGE SCALE GENOMIC DNA]</scope>
    <source>
        <strain evidence="7 8">MY1</strain>
    </source>
</reference>
<evidence type="ECO:0000256" key="3">
    <source>
        <dbReference type="ARBA" id="ARBA00022989"/>
    </source>
</evidence>
<feature type="transmembrane region" description="Helical" evidence="5">
    <location>
        <begin position="253"/>
        <end position="278"/>
    </location>
</feature>
<dbReference type="EMBL" id="AFPU01000001">
    <property type="protein sequence ID" value="EGP93530.1"/>
    <property type="molecule type" value="Genomic_DNA"/>
</dbReference>
<name>F9CW78_9ARCH</name>
<evidence type="ECO:0000256" key="2">
    <source>
        <dbReference type="ARBA" id="ARBA00022692"/>
    </source>
</evidence>
<accession>F9CW78</accession>
<dbReference type="GO" id="GO:0005886">
    <property type="term" value="C:plasma membrane"/>
    <property type="evidence" value="ECO:0007669"/>
    <property type="project" value="UniProtKB-SubCell"/>
</dbReference>
<feature type="transmembrane region" description="Helical" evidence="5">
    <location>
        <begin position="420"/>
        <end position="445"/>
    </location>
</feature>
<keyword evidence="3 5" id="KW-1133">Transmembrane helix</keyword>
<feature type="transmembrane region" description="Helical" evidence="5">
    <location>
        <begin position="290"/>
        <end position="308"/>
    </location>
</feature>
<dbReference type="RefSeq" id="WP_007550310.1">
    <property type="nucleotide sequence ID" value="NZ_AFPU01000001.1"/>
</dbReference>
<gene>
    <name evidence="7" type="ORF">MY1_0768</name>
</gene>
<keyword evidence="8" id="KW-1185">Reference proteome</keyword>
<dbReference type="Gene3D" id="1.10.3720.10">
    <property type="entry name" value="MetI-like"/>
    <property type="match status" value="1"/>
</dbReference>
<dbReference type="PATRIC" id="fig|1001994.6.peg.751"/>
<dbReference type="GO" id="GO:0055085">
    <property type="term" value="P:transmembrane transport"/>
    <property type="evidence" value="ECO:0007669"/>
    <property type="project" value="InterPro"/>
</dbReference>
<proteinExistence type="inferred from homology"/>
<keyword evidence="2 5" id="KW-0812">Transmembrane</keyword>
<dbReference type="Proteomes" id="UP000004440">
    <property type="component" value="Unassembled WGS sequence"/>
</dbReference>
<keyword evidence="5" id="KW-0813">Transport</keyword>
<dbReference type="OrthoDB" id="312811at2157"/>
<dbReference type="InterPro" id="IPR035906">
    <property type="entry name" value="MetI-like_sf"/>
</dbReference>
<comment type="caution">
    <text evidence="7">The sequence shown here is derived from an EMBL/GenBank/DDBJ whole genome shotgun (WGS) entry which is preliminary data.</text>
</comment>
<dbReference type="SUPFAM" id="SSF161098">
    <property type="entry name" value="MetI-like"/>
    <property type="match status" value="1"/>
</dbReference>